<organism evidence="21 22">
    <name type="scientific">Streptomyces hoynatensis</name>
    <dbReference type="NCBI Taxonomy" id="1141874"/>
    <lineage>
        <taxon>Bacteria</taxon>
        <taxon>Bacillati</taxon>
        <taxon>Actinomycetota</taxon>
        <taxon>Actinomycetes</taxon>
        <taxon>Kitasatosporales</taxon>
        <taxon>Streptomycetaceae</taxon>
        <taxon>Streptomyces</taxon>
    </lineage>
</organism>
<comment type="caution">
    <text evidence="21">The sequence shown here is derived from an EMBL/GenBank/DDBJ whole genome shotgun (WGS) entry which is preliminary data.</text>
</comment>
<dbReference type="GO" id="GO:0000166">
    <property type="term" value="F:nucleotide binding"/>
    <property type="evidence" value="ECO:0007669"/>
    <property type="project" value="UniProtKB-KW"/>
</dbReference>
<dbReference type="PANTHER" id="PTHR43622:SF7">
    <property type="entry name" value="3-DEHYDROQUINATE SYNTHASE, CHLOROPLASTIC"/>
    <property type="match status" value="1"/>
</dbReference>
<proteinExistence type="inferred from homology"/>
<feature type="binding site" evidence="17">
    <location>
        <position position="178"/>
    </location>
    <ligand>
        <name>NAD(+)</name>
        <dbReference type="ChEBI" id="CHEBI:57540"/>
    </ligand>
</feature>
<dbReference type="PIRSF" id="PIRSF001455">
    <property type="entry name" value="DHQ_synth"/>
    <property type="match status" value="1"/>
</dbReference>
<dbReference type="Gene3D" id="3.40.50.1970">
    <property type="match status" value="1"/>
</dbReference>
<dbReference type="SUPFAM" id="SSF56796">
    <property type="entry name" value="Dehydroquinate synthase-like"/>
    <property type="match status" value="1"/>
</dbReference>
<keyword evidence="10 17" id="KW-0479">Metal-binding</keyword>
<keyword evidence="14 17" id="KW-0057">Aromatic amino acid biosynthesis</keyword>
<feature type="binding site" evidence="17">
    <location>
        <position position="211"/>
    </location>
    <ligand>
        <name>Zn(2+)</name>
        <dbReference type="ChEBI" id="CHEBI:29105"/>
    </ligand>
</feature>
<dbReference type="Proteomes" id="UP000272474">
    <property type="component" value="Unassembled WGS sequence"/>
</dbReference>
<dbReference type="InterPro" id="IPR050071">
    <property type="entry name" value="Dehydroquinate_synthase"/>
</dbReference>
<keyword evidence="12 17" id="KW-0862">Zinc</keyword>
<evidence type="ECO:0000256" key="9">
    <source>
        <dbReference type="ARBA" id="ARBA00022605"/>
    </source>
</evidence>
<keyword evidence="8 17" id="KW-0963">Cytoplasm</keyword>
<dbReference type="HAMAP" id="MF_00110">
    <property type="entry name" value="DHQ_synthase"/>
    <property type="match status" value="1"/>
</dbReference>
<evidence type="ECO:0000313" key="22">
    <source>
        <dbReference type="Proteomes" id="UP000272474"/>
    </source>
</evidence>
<evidence type="ECO:0000256" key="5">
    <source>
        <dbReference type="ARBA" id="ARBA00005412"/>
    </source>
</evidence>
<feature type="binding site" evidence="17">
    <location>
        <begin position="156"/>
        <end position="157"/>
    </location>
    <ligand>
        <name>NAD(+)</name>
        <dbReference type="ChEBI" id="CHEBI:57540"/>
    </ligand>
</feature>
<evidence type="ECO:0000256" key="6">
    <source>
        <dbReference type="ARBA" id="ARBA00013031"/>
    </source>
</evidence>
<feature type="binding site" evidence="17">
    <location>
        <position position="274"/>
    </location>
    <ligand>
        <name>Zn(2+)</name>
        <dbReference type="ChEBI" id="CHEBI:29105"/>
    </ligand>
</feature>
<evidence type="ECO:0000256" key="18">
    <source>
        <dbReference type="SAM" id="MobiDB-lite"/>
    </source>
</evidence>
<keyword evidence="16 17" id="KW-0170">Cobalt</keyword>
<dbReference type="RefSeq" id="WP_120676372.1">
    <property type="nucleotide sequence ID" value="NZ_RBAL01000003.1"/>
</dbReference>
<evidence type="ECO:0000256" key="3">
    <source>
        <dbReference type="ARBA" id="ARBA00004496"/>
    </source>
</evidence>
<dbReference type="FunFam" id="1.20.1090.10:FF:000006">
    <property type="entry name" value="3-dehydroquinate synthase"/>
    <property type="match status" value="1"/>
</dbReference>
<evidence type="ECO:0000256" key="12">
    <source>
        <dbReference type="ARBA" id="ARBA00022833"/>
    </source>
</evidence>
<evidence type="ECO:0000256" key="17">
    <source>
        <dbReference type="HAMAP-Rule" id="MF_00110"/>
    </source>
</evidence>
<evidence type="ECO:0000256" key="7">
    <source>
        <dbReference type="ARBA" id="ARBA00017684"/>
    </source>
</evidence>
<evidence type="ECO:0000256" key="14">
    <source>
        <dbReference type="ARBA" id="ARBA00023141"/>
    </source>
</evidence>
<evidence type="ECO:0000259" key="19">
    <source>
        <dbReference type="Pfam" id="PF01761"/>
    </source>
</evidence>
<comment type="catalytic activity">
    <reaction evidence="1 17">
        <text>7-phospho-2-dehydro-3-deoxy-D-arabino-heptonate = 3-dehydroquinate + phosphate</text>
        <dbReference type="Rhea" id="RHEA:21968"/>
        <dbReference type="ChEBI" id="CHEBI:32364"/>
        <dbReference type="ChEBI" id="CHEBI:43474"/>
        <dbReference type="ChEBI" id="CHEBI:58394"/>
        <dbReference type="EC" id="4.2.3.4"/>
    </reaction>
</comment>
<keyword evidence="9 17" id="KW-0028">Amino-acid biosynthesis</keyword>
<feature type="binding site" evidence="17">
    <location>
        <begin position="132"/>
        <end position="136"/>
    </location>
    <ligand>
        <name>NAD(+)</name>
        <dbReference type="ChEBI" id="CHEBI:57540"/>
    </ligand>
</feature>
<protein>
    <recommendedName>
        <fullName evidence="7 17">3-dehydroquinate synthase</fullName>
        <shortName evidence="17">DHQS</shortName>
        <ecNumber evidence="6 17">4.2.3.4</ecNumber>
    </recommendedName>
</protein>
<dbReference type="InterPro" id="IPR030960">
    <property type="entry name" value="DHQS/DOIS_N"/>
</dbReference>
<dbReference type="OrthoDB" id="9806583at2"/>
<feature type="binding site" evidence="17">
    <location>
        <position position="290"/>
    </location>
    <ligand>
        <name>Zn(2+)</name>
        <dbReference type="ChEBI" id="CHEBI:29105"/>
    </ligand>
</feature>
<accession>A0A3A9ZBE4</accession>
<comment type="cofactor">
    <cofactor evidence="2 17">
        <name>NAD(+)</name>
        <dbReference type="ChEBI" id="CHEBI:57540"/>
    </cofactor>
</comment>
<dbReference type="PANTHER" id="PTHR43622">
    <property type="entry name" value="3-DEHYDROQUINATE SYNTHASE"/>
    <property type="match status" value="1"/>
</dbReference>
<comment type="caution">
    <text evidence="17">Lacks conserved residue(s) required for the propagation of feature annotation.</text>
</comment>
<dbReference type="Pfam" id="PF01761">
    <property type="entry name" value="DHQ_synthase"/>
    <property type="match status" value="1"/>
</dbReference>
<evidence type="ECO:0000256" key="8">
    <source>
        <dbReference type="ARBA" id="ARBA00022490"/>
    </source>
</evidence>
<evidence type="ECO:0000256" key="16">
    <source>
        <dbReference type="ARBA" id="ARBA00023285"/>
    </source>
</evidence>
<comment type="cofactor">
    <cofactor evidence="17">
        <name>Co(2+)</name>
        <dbReference type="ChEBI" id="CHEBI:48828"/>
    </cofactor>
    <cofactor evidence="17">
        <name>Zn(2+)</name>
        <dbReference type="ChEBI" id="CHEBI:29105"/>
    </cofactor>
    <text evidence="17">Binds 1 divalent metal cation per subunit. Can use either Co(2+) or Zn(2+).</text>
</comment>
<sequence>MTPTTPGPGTPARPQDAPAAGSPAGAEPTRITVGPAPGTAAYDVVIGHHLLGELPGLIGGAARRVAVLHPEALAETGEVLREDLAAQGYEAVGVQLPNAEEAKTAEVAAYCWTALGRSGFTRTDVVVGVGGGATTDLAGFVAATWLRGVRWVAVPTTVLGMVDAAVGGKTGINTAEGKNLVGAFHPPAGVLCDLAALASLPVNDYVSGLAEVIKAGFIADPAILELIESDPEAARRPEGPFTAELIERSVRVKAEVVSGDLREAGRREILNYGHTLGHAIEKNERYRWRHGAAVSVGMVFAAELGRIAGRLDDATADRHRSVLRSVGLPVSYRGDQWPRLLETMRVDKKSRGDRLRFIVLDGLAKPTVLEGPDPAMLLAAHAEIAS</sequence>
<dbReference type="EMBL" id="RBAL01000003">
    <property type="protein sequence ID" value="RKN44706.1"/>
    <property type="molecule type" value="Genomic_DNA"/>
</dbReference>
<comment type="pathway">
    <text evidence="4 17">Metabolic intermediate biosynthesis; chorismate biosynthesis; chorismate from D-erythrose 4-phosphate and phosphoenolpyruvate: step 2/7.</text>
</comment>
<dbReference type="CDD" id="cd08195">
    <property type="entry name" value="DHQS"/>
    <property type="match status" value="1"/>
</dbReference>
<evidence type="ECO:0000313" key="21">
    <source>
        <dbReference type="EMBL" id="RKN44706.1"/>
    </source>
</evidence>
<keyword evidence="13 17" id="KW-0520">NAD</keyword>
<evidence type="ECO:0000256" key="13">
    <source>
        <dbReference type="ARBA" id="ARBA00023027"/>
    </source>
</evidence>
<dbReference type="GO" id="GO:0009073">
    <property type="term" value="P:aromatic amino acid family biosynthetic process"/>
    <property type="evidence" value="ECO:0007669"/>
    <property type="project" value="UniProtKB-KW"/>
</dbReference>
<reference evidence="21 22" key="1">
    <citation type="journal article" date="2014" name="Int. J. Syst. Evol. Microbiol.">
        <title>Streptomyces hoynatensis sp. nov., isolated from deep marine sediment.</title>
        <authorList>
            <person name="Veyisoglu A."/>
            <person name="Sahin N."/>
        </authorList>
    </citation>
    <scope>NUCLEOTIDE SEQUENCE [LARGE SCALE GENOMIC DNA]</scope>
    <source>
        <strain evidence="21 22">KCTC 29097</strain>
    </source>
</reference>
<evidence type="ECO:0000259" key="20">
    <source>
        <dbReference type="Pfam" id="PF24621"/>
    </source>
</evidence>
<dbReference type="GO" id="GO:0003856">
    <property type="term" value="F:3-dehydroquinate synthase activity"/>
    <property type="evidence" value="ECO:0007669"/>
    <property type="project" value="UniProtKB-UniRule"/>
</dbReference>
<dbReference type="UniPathway" id="UPA00053">
    <property type="reaction ID" value="UER00085"/>
</dbReference>
<gene>
    <name evidence="17" type="primary">aroB</name>
    <name evidence="21" type="ORF">D7294_06100</name>
</gene>
<dbReference type="FunFam" id="3.40.50.1970:FF:000012">
    <property type="entry name" value="3-dehydroquinate synthase"/>
    <property type="match status" value="1"/>
</dbReference>
<comment type="similarity">
    <text evidence="5 17">Belongs to the sugar phosphate cyclases superfamily. Dehydroquinate synthase family.</text>
</comment>
<dbReference type="Gene3D" id="1.20.1090.10">
    <property type="entry name" value="Dehydroquinate synthase-like - alpha domain"/>
    <property type="match status" value="1"/>
</dbReference>
<dbReference type="GO" id="GO:0005737">
    <property type="term" value="C:cytoplasm"/>
    <property type="evidence" value="ECO:0007669"/>
    <property type="project" value="UniProtKB-SubCell"/>
</dbReference>
<dbReference type="InterPro" id="IPR056179">
    <property type="entry name" value="DHQS_C"/>
</dbReference>
<evidence type="ECO:0000256" key="1">
    <source>
        <dbReference type="ARBA" id="ARBA00001393"/>
    </source>
</evidence>
<evidence type="ECO:0000256" key="2">
    <source>
        <dbReference type="ARBA" id="ARBA00001911"/>
    </source>
</evidence>
<evidence type="ECO:0000256" key="15">
    <source>
        <dbReference type="ARBA" id="ARBA00023239"/>
    </source>
</evidence>
<dbReference type="GO" id="GO:0008652">
    <property type="term" value="P:amino acid biosynthetic process"/>
    <property type="evidence" value="ECO:0007669"/>
    <property type="project" value="UniProtKB-KW"/>
</dbReference>
<dbReference type="InterPro" id="IPR016037">
    <property type="entry name" value="DHQ_synth_AroB"/>
</dbReference>
<comment type="function">
    <text evidence="17">Catalyzes the conversion of 3-deoxy-D-arabino-heptulosonate 7-phosphate (DAHP) to dehydroquinate (DHQ).</text>
</comment>
<keyword evidence="22" id="KW-1185">Reference proteome</keyword>
<comment type="subcellular location">
    <subcellularLocation>
        <location evidence="3 17">Cytoplasm</location>
    </subcellularLocation>
</comment>
<dbReference type="GO" id="GO:0046872">
    <property type="term" value="F:metal ion binding"/>
    <property type="evidence" value="ECO:0007669"/>
    <property type="project" value="UniProtKB-KW"/>
</dbReference>
<dbReference type="EC" id="4.2.3.4" evidence="6 17"/>
<dbReference type="Pfam" id="PF24621">
    <property type="entry name" value="DHQS_C"/>
    <property type="match status" value="1"/>
</dbReference>
<name>A0A3A9ZBE4_9ACTN</name>
<dbReference type="AlphaFoldDB" id="A0A3A9ZBE4"/>
<evidence type="ECO:0000256" key="10">
    <source>
        <dbReference type="ARBA" id="ARBA00022723"/>
    </source>
</evidence>
<feature type="compositionally biased region" description="Pro residues" evidence="18">
    <location>
        <begin position="1"/>
        <end position="11"/>
    </location>
</feature>
<feature type="binding site" evidence="17">
    <location>
        <position position="169"/>
    </location>
    <ligand>
        <name>NAD(+)</name>
        <dbReference type="ChEBI" id="CHEBI:57540"/>
    </ligand>
</feature>
<keyword evidence="15 17" id="KW-0456">Lyase</keyword>
<dbReference type="InterPro" id="IPR030963">
    <property type="entry name" value="DHQ_synth_fam"/>
</dbReference>
<feature type="compositionally biased region" description="Low complexity" evidence="18">
    <location>
        <begin position="17"/>
        <end position="26"/>
    </location>
</feature>
<feature type="region of interest" description="Disordered" evidence="18">
    <location>
        <begin position="1"/>
        <end position="34"/>
    </location>
</feature>
<feature type="domain" description="3-dehydroquinate synthase C-terminal" evidence="20">
    <location>
        <begin position="208"/>
        <end position="350"/>
    </location>
</feature>
<keyword evidence="11 17" id="KW-0547">Nucleotide-binding</keyword>
<feature type="domain" description="3-dehydroquinate synthase N-terminal" evidence="19">
    <location>
        <begin position="94"/>
        <end position="205"/>
    </location>
</feature>
<dbReference type="GO" id="GO:0009423">
    <property type="term" value="P:chorismate biosynthetic process"/>
    <property type="evidence" value="ECO:0007669"/>
    <property type="project" value="UniProtKB-UniRule"/>
</dbReference>
<evidence type="ECO:0000256" key="11">
    <source>
        <dbReference type="ARBA" id="ARBA00022741"/>
    </source>
</evidence>
<evidence type="ECO:0000256" key="4">
    <source>
        <dbReference type="ARBA" id="ARBA00004661"/>
    </source>
</evidence>
<dbReference type="NCBIfam" id="TIGR01357">
    <property type="entry name" value="aroB"/>
    <property type="match status" value="1"/>
</dbReference>